<dbReference type="EMBL" id="JAKLMC020000020">
    <property type="protein sequence ID" value="KAK5951479.1"/>
    <property type="molecule type" value="Genomic_DNA"/>
</dbReference>
<dbReference type="PANTHER" id="PTHR24347">
    <property type="entry name" value="SERINE/THREONINE-PROTEIN KINASE"/>
    <property type="match status" value="1"/>
</dbReference>
<feature type="domain" description="Protein kinase" evidence="2">
    <location>
        <begin position="1"/>
        <end position="277"/>
    </location>
</feature>
<dbReference type="SUPFAM" id="SSF56112">
    <property type="entry name" value="Protein kinase-like (PK-like)"/>
    <property type="match status" value="1"/>
</dbReference>
<gene>
    <name evidence="3" type="ORF">OHC33_007535</name>
</gene>
<name>A0AAN8EBI6_9EURO</name>
<dbReference type="Proteomes" id="UP001316803">
    <property type="component" value="Unassembled WGS sequence"/>
</dbReference>
<sequence length="277" mass="31922">MEYFNLGDLKQCVARALPEQECQLIIFQVTEAMKFMHERNFVHKDLKPAIQNIFVAQRAPEWWVKIADFGISKRHSESTKLHTTLSGGGDSDFAAPEMLGLTDDTTVTDRVDMCQRMSSTTALGHPWLLPYVNRVETDESSSIESDMPISNVSGETTVRPAPASTADRFPFTEVREWIRVYTPSRDSDESWQHISSSSFNERDYRLFQFRKEGRSWANAPLCTESTMSEAEIQKRCKRTKERIHSVDHQLKKMSQPRRMAVEDLIESIRRRDPDGDQ</sequence>
<evidence type="ECO:0000259" key="2">
    <source>
        <dbReference type="PROSITE" id="PS50011"/>
    </source>
</evidence>
<evidence type="ECO:0000256" key="1">
    <source>
        <dbReference type="SAM" id="MobiDB-lite"/>
    </source>
</evidence>
<dbReference type="GO" id="GO:0005524">
    <property type="term" value="F:ATP binding"/>
    <property type="evidence" value="ECO:0007669"/>
    <property type="project" value="InterPro"/>
</dbReference>
<dbReference type="AlphaFoldDB" id="A0AAN8EBI6"/>
<dbReference type="Gene3D" id="1.10.510.10">
    <property type="entry name" value="Transferase(Phosphotransferase) domain 1"/>
    <property type="match status" value="1"/>
</dbReference>
<dbReference type="InterPro" id="IPR011009">
    <property type="entry name" value="Kinase-like_dom_sf"/>
</dbReference>
<feature type="compositionally biased region" description="Polar residues" evidence="1">
    <location>
        <begin position="142"/>
        <end position="156"/>
    </location>
</feature>
<proteinExistence type="predicted"/>
<dbReference type="PROSITE" id="PS50011">
    <property type="entry name" value="PROTEIN_KINASE_DOM"/>
    <property type="match status" value="1"/>
</dbReference>
<accession>A0AAN8EBI6</accession>
<evidence type="ECO:0000313" key="3">
    <source>
        <dbReference type="EMBL" id="KAK5951479.1"/>
    </source>
</evidence>
<keyword evidence="4" id="KW-1185">Reference proteome</keyword>
<dbReference type="Pfam" id="PF00069">
    <property type="entry name" value="Pkinase"/>
    <property type="match status" value="1"/>
</dbReference>
<protein>
    <recommendedName>
        <fullName evidence="2">Protein kinase domain-containing protein</fullName>
    </recommendedName>
</protein>
<dbReference type="GO" id="GO:0004672">
    <property type="term" value="F:protein kinase activity"/>
    <property type="evidence" value="ECO:0007669"/>
    <property type="project" value="InterPro"/>
</dbReference>
<reference evidence="3 4" key="1">
    <citation type="submission" date="2022-12" db="EMBL/GenBank/DDBJ databases">
        <title>Genomic features and morphological characterization of a novel Knufia sp. strain isolated from spacecraft assembly facility.</title>
        <authorList>
            <person name="Teixeira M."/>
            <person name="Chander A.M."/>
            <person name="Stajich J.E."/>
            <person name="Venkateswaran K."/>
        </authorList>
    </citation>
    <scope>NUCLEOTIDE SEQUENCE [LARGE SCALE GENOMIC DNA]</scope>
    <source>
        <strain evidence="3 4">FJI-L2-BK-P2</strain>
    </source>
</reference>
<evidence type="ECO:0000313" key="4">
    <source>
        <dbReference type="Proteomes" id="UP001316803"/>
    </source>
</evidence>
<feature type="region of interest" description="Disordered" evidence="1">
    <location>
        <begin position="142"/>
        <end position="163"/>
    </location>
</feature>
<dbReference type="SMART" id="SM00220">
    <property type="entry name" value="S_TKc"/>
    <property type="match status" value="1"/>
</dbReference>
<dbReference type="InterPro" id="IPR000719">
    <property type="entry name" value="Prot_kinase_dom"/>
</dbReference>
<comment type="caution">
    <text evidence="3">The sequence shown here is derived from an EMBL/GenBank/DDBJ whole genome shotgun (WGS) entry which is preliminary data.</text>
</comment>
<organism evidence="3 4">
    <name type="scientific">Knufia fluminis</name>
    <dbReference type="NCBI Taxonomy" id="191047"/>
    <lineage>
        <taxon>Eukaryota</taxon>
        <taxon>Fungi</taxon>
        <taxon>Dikarya</taxon>
        <taxon>Ascomycota</taxon>
        <taxon>Pezizomycotina</taxon>
        <taxon>Eurotiomycetes</taxon>
        <taxon>Chaetothyriomycetidae</taxon>
        <taxon>Chaetothyriales</taxon>
        <taxon>Trichomeriaceae</taxon>
        <taxon>Knufia</taxon>
    </lineage>
</organism>
<dbReference type="CDD" id="cd00180">
    <property type="entry name" value="PKc"/>
    <property type="match status" value="1"/>
</dbReference>